<keyword evidence="3" id="KW-0540">Nuclease</keyword>
<name>B9JH21_RHIR8</name>
<protein>
    <submittedName>
        <fullName evidence="3">Endonuclease protein</fullName>
    </submittedName>
</protein>
<dbReference type="InterPro" id="IPR050190">
    <property type="entry name" value="UPF0213_domain"/>
</dbReference>
<dbReference type="EMBL" id="CP000628">
    <property type="protein sequence ID" value="ACM27018.1"/>
    <property type="molecule type" value="Genomic_DNA"/>
</dbReference>
<dbReference type="KEGG" id="ara:Arad_2956"/>
<feature type="domain" description="GIY-YIG" evidence="2">
    <location>
        <begin position="1"/>
        <end position="77"/>
    </location>
</feature>
<dbReference type="Pfam" id="PF01541">
    <property type="entry name" value="GIY-YIG"/>
    <property type="match status" value="1"/>
</dbReference>
<evidence type="ECO:0000313" key="4">
    <source>
        <dbReference type="Proteomes" id="UP000001600"/>
    </source>
</evidence>
<dbReference type="HOGENOM" id="CLU_2044721_0_0_5"/>
<dbReference type="GO" id="GO:0004519">
    <property type="term" value="F:endonuclease activity"/>
    <property type="evidence" value="ECO:0007669"/>
    <property type="project" value="UniProtKB-KW"/>
</dbReference>
<accession>B9JH21</accession>
<reference evidence="3 4" key="1">
    <citation type="journal article" date="2009" name="J. Bacteriol.">
        <title>Genome sequences of three Agrobacterium biovars help elucidate the evolution of multichromosome genomes in bacteria.</title>
        <authorList>
            <person name="Slater S.C."/>
            <person name="Goldman B.S."/>
            <person name="Goodner B."/>
            <person name="Setubal J.C."/>
            <person name="Farrand S.K."/>
            <person name="Nester E.W."/>
            <person name="Burr T.J."/>
            <person name="Banta L."/>
            <person name="Dickerman A.W."/>
            <person name="Paulsen I."/>
            <person name="Otten L."/>
            <person name="Suen G."/>
            <person name="Welch R."/>
            <person name="Almeida N.F."/>
            <person name="Arnold F."/>
            <person name="Burton O.T."/>
            <person name="Du Z."/>
            <person name="Ewing A."/>
            <person name="Godsy E."/>
            <person name="Heisel S."/>
            <person name="Houmiel K.L."/>
            <person name="Jhaveri J."/>
            <person name="Lu J."/>
            <person name="Miller N.M."/>
            <person name="Norton S."/>
            <person name="Chen Q."/>
            <person name="Phoolcharoen W."/>
            <person name="Ohlin V."/>
            <person name="Ondrusek D."/>
            <person name="Pride N."/>
            <person name="Stricklin S.L."/>
            <person name="Sun J."/>
            <person name="Wheeler C."/>
            <person name="Wilson L."/>
            <person name="Zhu H."/>
            <person name="Wood D.W."/>
        </authorList>
    </citation>
    <scope>NUCLEOTIDE SEQUENCE [LARGE SCALE GENOMIC DNA]</scope>
    <source>
        <strain evidence="4">K84 / ATCC BAA-868</strain>
    </source>
</reference>
<evidence type="ECO:0000259" key="2">
    <source>
        <dbReference type="PROSITE" id="PS50164"/>
    </source>
</evidence>
<evidence type="ECO:0000256" key="1">
    <source>
        <dbReference type="ARBA" id="ARBA00007435"/>
    </source>
</evidence>
<dbReference type="PANTHER" id="PTHR34477:SF5">
    <property type="entry name" value="BSL5627 PROTEIN"/>
    <property type="match status" value="1"/>
</dbReference>
<dbReference type="CDD" id="cd10448">
    <property type="entry name" value="GIY-YIG_unchar_3"/>
    <property type="match status" value="1"/>
</dbReference>
<keyword evidence="3" id="KW-0255">Endonuclease</keyword>
<dbReference type="InterPro" id="IPR000305">
    <property type="entry name" value="GIY-YIG_endonuc"/>
</dbReference>
<dbReference type="AlphaFoldDB" id="B9JH21"/>
<dbReference type="PANTHER" id="PTHR34477">
    <property type="entry name" value="UPF0213 PROTEIN YHBQ"/>
    <property type="match status" value="1"/>
</dbReference>
<evidence type="ECO:0000313" key="3">
    <source>
        <dbReference type="EMBL" id="ACM27018.1"/>
    </source>
</evidence>
<keyword evidence="3" id="KW-0378">Hydrolase</keyword>
<dbReference type="Gene3D" id="3.40.1440.10">
    <property type="entry name" value="GIY-YIG endonuclease"/>
    <property type="match status" value="1"/>
</dbReference>
<dbReference type="InterPro" id="IPR035901">
    <property type="entry name" value="GIY-YIG_endonuc_sf"/>
</dbReference>
<comment type="similarity">
    <text evidence="1">Belongs to the UPF0213 family.</text>
</comment>
<organism evidence="3 4">
    <name type="scientific">Rhizobium rhizogenes (strain K84 / ATCC BAA-868)</name>
    <name type="common">Agrobacterium radiobacter</name>
    <dbReference type="NCBI Taxonomy" id="311403"/>
    <lineage>
        <taxon>Bacteria</taxon>
        <taxon>Pseudomonadati</taxon>
        <taxon>Pseudomonadota</taxon>
        <taxon>Alphaproteobacteria</taxon>
        <taxon>Hyphomicrobiales</taxon>
        <taxon>Rhizobiaceae</taxon>
        <taxon>Rhizobium/Agrobacterium group</taxon>
        <taxon>Rhizobium</taxon>
    </lineage>
</organism>
<dbReference type="PROSITE" id="PS50164">
    <property type="entry name" value="GIY_YIG"/>
    <property type="match status" value="1"/>
</dbReference>
<dbReference type="eggNOG" id="COG2827">
    <property type="taxonomic scope" value="Bacteria"/>
</dbReference>
<dbReference type="SUPFAM" id="SSF82771">
    <property type="entry name" value="GIY-YIG endonuclease"/>
    <property type="match status" value="1"/>
</dbReference>
<proteinExistence type="inferred from homology"/>
<dbReference type="STRING" id="311403.Arad_2956"/>
<sequence length="120" mass="13882">MGGYTYIITNQKRGTLYIGVTSDLERRIYEHREGLTPGFAWKYGCTRLVWYEGHPDISAAIQREKSLKRWYRQWKIELIENANRIGATYIMSCGEGIISLPPQTLLHCKIHIASKLPIRA</sequence>
<dbReference type="Proteomes" id="UP000001600">
    <property type="component" value="Chromosome 1"/>
</dbReference>
<dbReference type="SMART" id="SM00465">
    <property type="entry name" value="GIYc"/>
    <property type="match status" value="1"/>
</dbReference>
<gene>
    <name evidence="3" type="ordered locus">Arad_2956</name>
</gene>